<keyword evidence="2" id="KW-1185">Reference proteome</keyword>
<proteinExistence type="predicted"/>
<gene>
    <name evidence="1" type="ORF">A8806_106250</name>
</gene>
<reference evidence="1 2" key="1">
    <citation type="submission" date="2018-05" db="EMBL/GenBank/DDBJ databases">
        <title>The Hungate 1000. A catalogue of reference genomes from the rumen microbiome.</title>
        <authorList>
            <person name="Kelly W."/>
        </authorList>
    </citation>
    <scope>NUCLEOTIDE SEQUENCE [LARGE SCALE GENOMIC DNA]</scope>
    <source>
        <strain evidence="1 2">NLAE-zl-C242</strain>
    </source>
</reference>
<dbReference type="EMBL" id="QGDL01000006">
    <property type="protein sequence ID" value="PWJ29511.1"/>
    <property type="molecule type" value="Genomic_DNA"/>
</dbReference>
<dbReference type="AlphaFoldDB" id="A0A2Y9BGJ8"/>
<evidence type="ECO:0000313" key="1">
    <source>
        <dbReference type="EMBL" id="PWJ29511.1"/>
    </source>
</evidence>
<comment type="caution">
    <text evidence="1">The sequence shown here is derived from an EMBL/GenBank/DDBJ whole genome shotgun (WGS) entry which is preliminary data.</text>
</comment>
<protein>
    <submittedName>
        <fullName evidence="1">Uncharacterized protein</fullName>
    </submittedName>
</protein>
<name>A0A2Y9BGJ8_9FIRM</name>
<organism evidence="1 2">
    <name type="scientific">Faecalicatena orotica</name>
    <dbReference type="NCBI Taxonomy" id="1544"/>
    <lineage>
        <taxon>Bacteria</taxon>
        <taxon>Bacillati</taxon>
        <taxon>Bacillota</taxon>
        <taxon>Clostridia</taxon>
        <taxon>Lachnospirales</taxon>
        <taxon>Lachnospiraceae</taxon>
        <taxon>Faecalicatena</taxon>
    </lineage>
</organism>
<evidence type="ECO:0000313" key="2">
    <source>
        <dbReference type="Proteomes" id="UP000245845"/>
    </source>
</evidence>
<sequence>MIKITASADTEEELIQFIDNAYKMAADSGKKIYNIKRPKQKNGKFFKGYFQVGYLCQNSIDGE</sequence>
<accession>A0A2Y9BGJ8</accession>
<dbReference type="RefSeq" id="WP_109731350.1">
    <property type="nucleotide sequence ID" value="NZ_BAAACK010000026.1"/>
</dbReference>
<dbReference type="Proteomes" id="UP000245845">
    <property type="component" value="Unassembled WGS sequence"/>
</dbReference>